<dbReference type="EMBL" id="JANPWB010000007">
    <property type="protein sequence ID" value="KAJ1169324.1"/>
    <property type="molecule type" value="Genomic_DNA"/>
</dbReference>
<dbReference type="Proteomes" id="UP001066276">
    <property type="component" value="Chromosome 4_1"/>
</dbReference>
<protein>
    <submittedName>
        <fullName evidence="1">Uncharacterized protein</fullName>
    </submittedName>
</protein>
<reference evidence="1" key="1">
    <citation type="journal article" date="2022" name="bioRxiv">
        <title>Sequencing and chromosome-scale assembly of the giantPleurodeles waltlgenome.</title>
        <authorList>
            <person name="Brown T."/>
            <person name="Elewa A."/>
            <person name="Iarovenko S."/>
            <person name="Subramanian E."/>
            <person name="Araus A.J."/>
            <person name="Petzold A."/>
            <person name="Susuki M."/>
            <person name="Suzuki K.-i.T."/>
            <person name="Hayashi T."/>
            <person name="Toyoda A."/>
            <person name="Oliveira C."/>
            <person name="Osipova E."/>
            <person name="Leigh N.D."/>
            <person name="Simon A."/>
            <person name="Yun M.H."/>
        </authorList>
    </citation>
    <scope>NUCLEOTIDE SEQUENCE</scope>
    <source>
        <strain evidence="1">20211129_DDA</strain>
        <tissue evidence="1">Liver</tissue>
    </source>
</reference>
<dbReference type="AlphaFoldDB" id="A0AAV7SYM3"/>
<proteinExistence type="predicted"/>
<name>A0AAV7SYM3_PLEWA</name>
<evidence type="ECO:0000313" key="2">
    <source>
        <dbReference type="Proteomes" id="UP001066276"/>
    </source>
</evidence>
<evidence type="ECO:0000313" key="1">
    <source>
        <dbReference type="EMBL" id="KAJ1169324.1"/>
    </source>
</evidence>
<comment type="caution">
    <text evidence="1">The sequence shown here is derived from an EMBL/GenBank/DDBJ whole genome shotgun (WGS) entry which is preliminary data.</text>
</comment>
<accession>A0AAV7SYM3</accession>
<gene>
    <name evidence="1" type="ORF">NDU88_001217</name>
</gene>
<sequence length="241" mass="27083">MMRECSSLGLRVRNAFRFSFVSLEKSAAIRISWPSWRFQPCDLAAISSCLAGLCRRIQAIAEWDRSSAYLRRGPIWFMVQEARHLIFNGIEALVRSETVAWKLAMSIRIDLESAERSVILESMVSRRRPTAEISCSICFMAVSEREFAIASATVLSRSVGDDDMGHVVRLLPRRVVDVWLFQTFYPMICPGTSLPAGEKVNLVSCSLLLPAVSCGSLQWSKSSQCLKAPANAVRKLSWRRC</sequence>
<keyword evidence="2" id="KW-1185">Reference proteome</keyword>
<organism evidence="1 2">
    <name type="scientific">Pleurodeles waltl</name>
    <name type="common">Iberian ribbed newt</name>
    <dbReference type="NCBI Taxonomy" id="8319"/>
    <lineage>
        <taxon>Eukaryota</taxon>
        <taxon>Metazoa</taxon>
        <taxon>Chordata</taxon>
        <taxon>Craniata</taxon>
        <taxon>Vertebrata</taxon>
        <taxon>Euteleostomi</taxon>
        <taxon>Amphibia</taxon>
        <taxon>Batrachia</taxon>
        <taxon>Caudata</taxon>
        <taxon>Salamandroidea</taxon>
        <taxon>Salamandridae</taxon>
        <taxon>Pleurodelinae</taxon>
        <taxon>Pleurodeles</taxon>
    </lineage>
</organism>